<feature type="compositionally biased region" description="Polar residues" evidence="6">
    <location>
        <begin position="887"/>
        <end position="899"/>
    </location>
</feature>
<comment type="caution">
    <text evidence="8">The sequence shown here is derived from an EMBL/GenBank/DDBJ whole genome shotgun (WGS) entry which is preliminary data.</text>
</comment>
<evidence type="ECO:0000256" key="6">
    <source>
        <dbReference type="SAM" id="MobiDB-lite"/>
    </source>
</evidence>
<evidence type="ECO:0000256" key="5">
    <source>
        <dbReference type="ARBA" id="ARBA00023186"/>
    </source>
</evidence>
<evidence type="ECO:0000313" key="8">
    <source>
        <dbReference type="EMBL" id="GAV49415.1"/>
    </source>
</evidence>
<feature type="signal peptide" evidence="7">
    <location>
        <begin position="1"/>
        <end position="22"/>
    </location>
</feature>
<dbReference type="EMBL" id="BDGX01000016">
    <property type="protein sequence ID" value="GAV49415.1"/>
    <property type="molecule type" value="Genomic_DNA"/>
</dbReference>
<dbReference type="InterPro" id="IPR013126">
    <property type="entry name" value="Hsp_70_fam"/>
</dbReference>
<dbReference type="SUPFAM" id="SSF53067">
    <property type="entry name" value="Actin-like ATPase domain"/>
    <property type="match status" value="2"/>
</dbReference>
<dbReference type="GO" id="GO:0005788">
    <property type="term" value="C:endoplasmic reticulum lumen"/>
    <property type="evidence" value="ECO:0007669"/>
    <property type="project" value="UniProtKB-SubCell"/>
</dbReference>
<proteinExistence type="predicted"/>
<keyword evidence="3" id="KW-0547">Nucleotide-binding</keyword>
<accession>A0A1Q3A150</accession>
<evidence type="ECO:0000256" key="7">
    <source>
        <dbReference type="SAM" id="SignalP"/>
    </source>
</evidence>
<evidence type="ECO:0000313" key="9">
    <source>
        <dbReference type="Proteomes" id="UP000187013"/>
    </source>
</evidence>
<evidence type="ECO:0000256" key="4">
    <source>
        <dbReference type="ARBA" id="ARBA00022840"/>
    </source>
</evidence>
<evidence type="ECO:0008006" key="10">
    <source>
        <dbReference type="Google" id="ProtNLM"/>
    </source>
</evidence>
<dbReference type="GO" id="GO:0140662">
    <property type="term" value="F:ATP-dependent protein folding chaperone"/>
    <property type="evidence" value="ECO:0007669"/>
    <property type="project" value="InterPro"/>
</dbReference>
<dbReference type="CDD" id="cd10230">
    <property type="entry name" value="ASKHA_NBD_HSP70_HYOU1"/>
    <property type="match status" value="1"/>
</dbReference>
<dbReference type="GO" id="GO:0034663">
    <property type="term" value="C:endoplasmic reticulum chaperone complex"/>
    <property type="evidence" value="ECO:0007669"/>
    <property type="project" value="TreeGrafter"/>
</dbReference>
<dbReference type="AlphaFoldDB" id="A0A1Q3A150"/>
<feature type="chain" id="PRO_5012207955" description="Lumenal Hsp70 protein" evidence="7">
    <location>
        <begin position="23"/>
        <end position="905"/>
    </location>
</feature>
<feature type="compositionally biased region" description="Basic and acidic residues" evidence="6">
    <location>
        <begin position="832"/>
        <end position="851"/>
    </location>
</feature>
<gene>
    <name evidence="8" type="ORF">ZYGR_0P00580</name>
</gene>
<keyword evidence="4" id="KW-0067">ATP-binding</keyword>
<keyword evidence="2 7" id="KW-0732">Signal</keyword>
<evidence type="ECO:0000256" key="1">
    <source>
        <dbReference type="ARBA" id="ARBA00004319"/>
    </source>
</evidence>
<reference evidence="8 9" key="1">
    <citation type="submission" date="2016-08" db="EMBL/GenBank/DDBJ databases">
        <title>Draft genome sequence of allopolyploid Zygosaccharomyces rouxii.</title>
        <authorList>
            <person name="Watanabe J."/>
            <person name="Uehara K."/>
            <person name="Mogi Y."/>
            <person name="Tsukioka Y."/>
        </authorList>
    </citation>
    <scope>NUCLEOTIDE SEQUENCE [LARGE SCALE GENOMIC DNA]</scope>
    <source>
        <strain evidence="8 9">NBRC 110957</strain>
    </source>
</reference>
<comment type="subcellular location">
    <subcellularLocation>
        <location evidence="1">Endoplasmic reticulum lumen</location>
    </subcellularLocation>
</comment>
<dbReference type="Gene3D" id="3.30.30.30">
    <property type="match status" value="1"/>
</dbReference>
<feature type="region of interest" description="Disordered" evidence="6">
    <location>
        <begin position="827"/>
        <end position="905"/>
    </location>
</feature>
<keyword evidence="5" id="KW-0143">Chaperone</keyword>
<sequence length="905" mass="100728">MRNSIVLLLISIWSIWCHFTLAAVVGVDYGQQFIKAMVVSPRAPMELIFTPEAKRKEISGLAIKSLGGDKGEIERIYGSALGSMATRFPKNTLLHVKSLLGKTINDEGEISTYLNEHPGIDIVPNKRNSLSFVVGDEQYPVEEVTAMNLQETINRANLLLREKDPSGSDLVDKLALTVPEYFDQYQRRALLDSGSLTTDALDTYLVPDGLSVVINFVLKKRDFKGKSYYVVYDMGGGSTKASLFSIEQPENETEPLRIEFGGYGYDSQLGGSNFTLQVASLIENKFLSKHKDITAEKLHRNPKAVAKIVQAAEKAKLILSANSEASISIESVLEDVDFKTKITKQEFEDSLNDSASEIVKPIKVALDGQFWDEKIDPKQVSGIILTGGSSRVPIVQYKLAEYMGENKILKSVNADEAAVDGATIRGIKLFEAFRTKPLNITERSISDYAVTLNQKGENVVVFPKGTVFPTKKTLELGNAKDLPKDFDIKLWENGLPFLSVKTKTSGADDIYSPEKCPNGVIYNATFLISQNRLFNLDKVEAICLKDGSSSVEKPQNETGKKSNLGSSKRSVKLTISSEGSNIKAMSSDEQLRLREYIRILDQKDAARFELEEAKNLLEALLYDARSYLELEEVVEKGPQSYLGKLSEAVTKHLSWLEDEADETTKLEVIQRSSEVQQLRDKLEAYLQSLSEPLDSKQFQSILNNATKLLEQIDLTQINQQEQVASLKDKFEELGHNVEEQYAKIKLPHHIAAPLSSWNDTVSAFKEVIKLVEYAKSSAFKKMGREQLFEIKSAFDIASAELESIIDYFGKARDYRLHELQAWIQKAEKTKKRKEERLKKKMEDKEKEKESKSSSTVSGDPSTAESESSTVPTTTTTASASASTTSPQNKQGTSSSTATTPLHDEL</sequence>
<dbReference type="InterPro" id="IPR029048">
    <property type="entry name" value="HSP70_C_sf"/>
</dbReference>
<dbReference type="Gene3D" id="3.30.420.40">
    <property type="match status" value="2"/>
</dbReference>
<dbReference type="GO" id="GO:0030968">
    <property type="term" value="P:endoplasmic reticulum unfolded protein response"/>
    <property type="evidence" value="ECO:0007669"/>
    <property type="project" value="TreeGrafter"/>
</dbReference>
<dbReference type="InterPro" id="IPR043129">
    <property type="entry name" value="ATPase_NBD"/>
</dbReference>
<dbReference type="PROSITE" id="PS00329">
    <property type="entry name" value="HSP70_2"/>
    <property type="match status" value="1"/>
</dbReference>
<evidence type="ECO:0000256" key="2">
    <source>
        <dbReference type="ARBA" id="ARBA00022729"/>
    </source>
</evidence>
<dbReference type="Gene3D" id="1.20.1270.10">
    <property type="match status" value="1"/>
</dbReference>
<dbReference type="PANTHER" id="PTHR45639">
    <property type="entry name" value="HSC70CB, ISOFORM G-RELATED"/>
    <property type="match status" value="1"/>
</dbReference>
<dbReference type="PANTHER" id="PTHR45639:SF3">
    <property type="entry name" value="HYPOXIA UP-REGULATED PROTEIN 1"/>
    <property type="match status" value="1"/>
</dbReference>
<dbReference type="PRINTS" id="PR00301">
    <property type="entry name" value="HEATSHOCK70"/>
</dbReference>
<name>A0A1Q3A150_ZYGRO</name>
<evidence type="ECO:0000256" key="3">
    <source>
        <dbReference type="ARBA" id="ARBA00022741"/>
    </source>
</evidence>
<dbReference type="InterPro" id="IPR018181">
    <property type="entry name" value="Heat_shock_70_CS"/>
</dbReference>
<feature type="compositionally biased region" description="Low complexity" evidence="6">
    <location>
        <begin position="860"/>
        <end position="886"/>
    </location>
</feature>
<dbReference type="GO" id="GO:0005524">
    <property type="term" value="F:ATP binding"/>
    <property type="evidence" value="ECO:0007669"/>
    <property type="project" value="UniProtKB-KW"/>
</dbReference>
<feature type="region of interest" description="Disordered" evidence="6">
    <location>
        <begin position="549"/>
        <end position="571"/>
    </location>
</feature>
<dbReference type="Proteomes" id="UP000187013">
    <property type="component" value="Unassembled WGS sequence"/>
</dbReference>
<protein>
    <recommendedName>
        <fullName evidence="10">Lumenal Hsp70 protein</fullName>
    </recommendedName>
</protein>
<feature type="compositionally biased region" description="Polar residues" evidence="6">
    <location>
        <begin position="561"/>
        <end position="571"/>
    </location>
</feature>
<dbReference type="Pfam" id="PF00012">
    <property type="entry name" value="HSP70"/>
    <property type="match status" value="1"/>
</dbReference>
<dbReference type="eggNOG" id="KOG0104">
    <property type="taxonomic scope" value="Eukaryota"/>
</dbReference>
<dbReference type="Gene3D" id="3.90.640.10">
    <property type="entry name" value="Actin, Chain A, domain 4"/>
    <property type="match status" value="1"/>
</dbReference>
<dbReference type="OrthoDB" id="10262720at2759"/>
<organism evidence="8 9">
    <name type="scientific">Zygosaccharomyces rouxii</name>
    <dbReference type="NCBI Taxonomy" id="4956"/>
    <lineage>
        <taxon>Eukaryota</taxon>
        <taxon>Fungi</taxon>
        <taxon>Dikarya</taxon>
        <taxon>Ascomycota</taxon>
        <taxon>Saccharomycotina</taxon>
        <taxon>Saccharomycetes</taxon>
        <taxon>Saccharomycetales</taxon>
        <taxon>Saccharomycetaceae</taxon>
        <taxon>Zygosaccharomyces</taxon>
    </lineage>
</organism>